<protein>
    <submittedName>
        <fullName evidence="1">DUF2989 domain-containing protein</fullName>
    </submittedName>
</protein>
<dbReference type="EMBL" id="CP072133">
    <property type="protein sequence ID" value="QTH71822.1"/>
    <property type="molecule type" value="Genomic_DNA"/>
</dbReference>
<dbReference type="AlphaFoldDB" id="A0A975DHH8"/>
<sequence length="266" mass="30794">MSIKKAAIFGCLLLTGCEEPLTLNSICESTPAMCRDLNTDSHCKEERADLIFSRYDEFKTPTEDNKYDLLKKLEKYDKCVSLAAQIEHIKLKEKTTSRVEGHLTAQKEMYRIYQETKETEHPGILYFHWSRQNDEHALTKLLKMEDSPRVKKDKEMQLFLATFYAKIDEDKTIDLLYNVLELNKAGEVPSPEVYTTLVSLFFKQHKYKHAYTFAKIAQLSGVEDIEMLPIKHELTSQGKDLTPLDELAQKTFDSVREGRFISPRGI</sequence>
<reference evidence="1" key="1">
    <citation type="submission" date="2021-03" db="EMBL/GenBank/DDBJ databases">
        <title>Complete Genome of Pseudoalteromonas xiamenensis STKMTI.2, a new potential marine bacterium producing anti-Vibrio compounds.</title>
        <authorList>
            <person name="Handayani D.P."/>
            <person name="Isnansetyo A."/>
            <person name="Istiqomah I."/>
            <person name="Jumina J."/>
        </authorList>
    </citation>
    <scope>NUCLEOTIDE SEQUENCE</scope>
    <source>
        <strain evidence="1">STKMTI.2</strain>
    </source>
</reference>
<proteinExistence type="predicted"/>
<accession>A0A975DHH8</accession>
<gene>
    <name evidence="1" type="ORF">J5O05_02395</name>
</gene>
<dbReference type="RefSeq" id="WP_208843446.1">
    <property type="nucleotide sequence ID" value="NZ_CP072133.1"/>
</dbReference>
<keyword evidence="2" id="KW-1185">Reference proteome</keyword>
<dbReference type="Proteomes" id="UP000664904">
    <property type="component" value="Chromosome"/>
</dbReference>
<dbReference type="Pfam" id="PF11207">
    <property type="entry name" value="DUF2989"/>
    <property type="match status" value="1"/>
</dbReference>
<evidence type="ECO:0000313" key="1">
    <source>
        <dbReference type="EMBL" id="QTH71822.1"/>
    </source>
</evidence>
<name>A0A975DHH8_9GAMM</name>
<organism evidence="1 2">
    <name type="scientific">Pseudoalteromonas xiamenensis</name>
    <dbReference type="NCBI Taxonomy" id="882626"/>
    <lineage>
        <taxon>Bacteria</taxon>
        <taxon>Pseudomonadati</taxon>
        <taxon>Pseudomonadota</taxon>
        <taxon>Gammaproteobacteria</taxon>
        <taxon>Alteromonadales</taxon>
        <taxon>Pseudoalteromonadaceae</taxon>
        <taxon>Pseudoalteromonas</taxon>
    </lineage>
</organism>
<dbReference type="PROSITE" id="PS51257">
    <property type="entry name" value="PROKAR_LIPOPROTEIN"/>
    <property type="match status" value="1"/>
</dbReference>
<evidence type="ECO:0000313" key="2">
    <source>
        <dbReference type="Proteomes" id="UP000664904"/>
    </source>
</evidence>
<dbReference type="KEGG" id="pxi:J5O05_02395"/>
<dbReference type="InterPro" id="IPR021372">
    <property type="entry name" value="DUF2989"/>
</dbReference>